<dbReference type="STRING" id="1121883.SAMN02745226_01126"/>
<dbReference type="RefSeq" id="WP_072759274.1">
    <property type="nucleotide sequence ID" value="NZ_FRDJ01000005.1"/>
</dbReference>
<keyword evidence="2" id="KW-1185">Reference proteome</keyword>
<dbReference type="InterPro" id="IPR036388">
    <property type="entry name" value="WH-like_DNA-bd_sf"/>
</dbReference>
<evidence type="ECO:0008006" key="3">
    <source>
        <dbReference type="Google" id="ProtNLM"/>
    </source>
</evidence>
<organism evidence="1 2">
    <name type="scientific">Fervidobacterium gondwanense DSM 13020</name>
    <dbReference type="NCBI Taxonomy" id="1121883"/>
    <lineage>
        <taxon>Bacteria</taxon>
        <taxon>Thermotogati</taxon>
        <taxon>Thermotogota</taxon>
        <taxon>Thermotogae</taxon>
        <taxon>Thermotogales</taxon>
        <taxon>Fervidobacteriaceae</taxon>
        <taxon>Fervidobacterium</taxon>
    </lineage>
</organism>
<dbReference type="Proteomes" id="UP000184207">
    <property type="component" value="Unassembled WGS sequence"/>
</dbReference>
<dbReference type="EMBL" id="FRDJ01000005">
    <property type="protein sequence ID" value="SHN60579.1"/>
    <property type="molecule type" value="Genomic_DNA"/>
</dbReference>
<sequence>MYIKFFGDWKVYSNGKLIKKFKSQKSLKILFYLVLSGRTRVSEDELFKTFWIRYNKDYAKKNLNTLLCYLRTDLKYLPII</sequence>
<evidence type="ECO:0000313" key="2">
    <source>
        <dbReference type="Proteomes" id="UP000184207"/>
    </source>
</evidence>
<accession>A0A1M7SQ75</accession>
<gene>
    <name evidence="1" type="ORF">SAMN02745226_01126</name>
</gene>
<dbReference type="InterPro" id="IPR016032">
    <property type="entry name" value="Sig_transdc_resp-reg_C-effctor"/>
</dbReference>
<dbReference type="AlphaFoldDB" id="A0A1M7SQ75"/>
<proteinExistence type="predicted"/>
<dbReference type="GO" id="GO:0006355">
    <property type="term" value="P:regulation of DNA-templated transcription"/>
    <property type="evidence" value="ECO:0007669"/>
    <property type="project" value="InterPro"/>
</dbReference>
<reference evidence="2" key="1">
    <citation type="submission" date="2016-12" db="EMBL/GenBank/DDBJ databases">
        <authorList>
            <person name="Varghese N."/>
            <person name="Submissions S."/>
        </authorList>
    </citation>
    <scope>NUCLEOTIDE SEQUENCE [LARGE SCALE GENOMIC DNA]</scope>
    <source>
        <strain evidence="2">DSM 13020</strain>
    </source>
</reference>
<dbReference type="GO" id="GO:0003677">
    <property type="term" value="F:DNA binding"/>
    <property type="evidence" value="ECO:0007669"/>
    <property type="project" value="InterPro"/>
</dbReference>
<dbReference type="OrthoDB" id="47826at2"/>
<evidence type="ECO:0000313" key="1">
    <source>
        <dbReference type="EMBL" id="SHN60579.1"/>
    </source>
</evidence>
<protein>
    <recommendedName>
        <fullName evidence="3">Transcriptional regulatory protein, C terminal</fullName>
    </recommendedName>
</protein>
<dbReference type="SUPFAM" id="SSF46894">
    <property type="entry name" value="C-terminal effector domain of the bipartite response regulators"/>
    <property type="match status" value="1"/>
</dbReference>
<dbReference type="Gene3D" id="1.10.10.10">
    <property type="entry name" value="Winged helix-like DNA-binding domain superfamily/Winged helix DNA-binding domain"/>
    <property type="match status" value="1"/>
</dbReference>
<name>A0A1M7SQ75_FERGO</name>